<protein>
    <submittedName>
        <fullName evidence="4">Peptidase M14</fullName>
    </submittedName>
</protein>
<dbReference type="SMART" id="SM00631">
    <property type="entry name" value="Zn_pept"/>
    <property type="match status" value="1"/>
</dbReference>
<keyword evidence="2" id="KW-0732">Signal</keyword>
<dbReference type="AlphaFoldDB" id="A0A3N5Z744"/>
<sequence>MLKSLKLSFRAAMLTFASALLFAPSLHAQFAVEPYFETGKPASDYLPADTTFNPAIKTPEAFFGYNVGKWHVRHDQLLAYMQYLSDASDRVSLQNTGKTHEDRQLVLMTFSAPEKQAQLEQIRQQHLTTIQSGKAGKSTDPLVFYMGYSIHGNEPSGSNAALVVAYYLAAGQDSRIDALLNQAIVLFDPSMNPDGLSRFAQWANQHKSKQLSKSPFHREHSENWPSGRTNHYWFDLNRDWLLLTHPESRARVTQYQKWRPHVLTDFHEMGTNSTYFFQPGIRSRKNPLTPDANVTLTEAIAAYHAKALDATDQLYFTEESFDDFYFGKGSTYPDAHGSIGILFEQASSRGHLQASINGDVAFHQTIQNQITTSLSTFDGALANKAALIDYQASFARQTQSLIKEDETAGVIIDQGKDPARFAEFLDRLDMHQIRYRTVTEDLSVDGKNYVANNAVLIAYDQPQYRLIKSLFSERTDFPDNTFYDVSNWNFGYAFGLTYSKLSSRQARGLDTSEGRASLMQAEQVAGIENAVAYAFDWHHYFAPALTQKLLQNGFTLRAANKAFTAKIGDTTRRFEPGTMLITKALNQQERAFAGAQALAETLSIPLYPITSGLTPQGIDLGSRNMAVVTMPSILILGGQGTSQYEVGEIWHYIDTRVGAQIAMVDLNKLSRVDLSQFTHVIAASGNYSAIGKDTAAALTRWVKQGGTLIGQKSALRWFKKQEWLDINIMESAEVDALFATEGLSFADRDALRAKKRIAGTAFEASIDNTHPLFFGITTDTLPFFKTTSMMVEDTFDPFETLATYTKRPLLGGYAASELVEQVKDSAAVVVQPSGRGRVIGFVDNVNFRGYWFGTSKLMGNALYLSPLMN</sequence>
<evidence type="ECO:0000313" key="5">
    <source>
        <dbReference type="Proteomes" id="UP000275281"/>
    </source>
</evidence>
<dbReference type="GO" id="GO:0006508">
    <property type="term" value="P:proteolysis"/>
    <property type="evidence" value="ECO:0007669"/>
    <property type="project" value="InterPro"/>
</dbReference>
<dbReference type="InterPro" id="IPR029062">
    <property type="entry name" value="Class_I_gatase-like"/>
</dbReference>
<dbReference type="Gene3D" id="3.40.50.880">
    <property type="match status" value="1"/>
</dbReference>
<feature type="signal peptide" evidence="2">
    <location>
        <begin position="1"/>
        <end position="28"/>
    </location>
</feature>
<proteinExistence type="inferred from homology"/>
<evidence type="ECO:0000256" key="2">
    <source>
        <dbReference type="SAM" id="SignalP"/>
    </source>
</evidence>
<dbReference type="Gene3D" id="3.40.630.10">
    <property type="entry name" value="Zn peptidases"/>
    <property type="match status" value="1"/>
</dbReference>
<dbReference type="SUPFAM" id="SSF53187">
    <property type="entry name" value="Zn-dependent exopeptidases"/>
    <property type="match status" value="1"/>
</dbReference>
<feature type="active site" description="Proton donor/acceptor" evidence="1">
    <location>
        <position position="344"/>
    </location>
</feature>
<name>A0A3N5Z744_9ALTE</name>
<dbReference type="GO" id="GO:0004181">
    <property type="term" value="F:metallocarboxypeptidase activity"/>
    <property type="evidence" value="ECO:0007669"/>
    <property type="project" value="InterPro"/>
</dbReference>
<gene>
    <name evidence="4" type="ORF">DRW07_10445</name>
</gene>
<dbReference type="RefSeq" id="WP_124027862.1">
    <property type="nucleotide sequence ID" value="NZ_JBHRSN010000006.1"/>
</dbReference>
<organism evidence="4 5">
    <name type="scientific">Alteromonas sediminis</name>
    <dbReference type="NCBI Taxonomy" id="2259342"/>
    <lineage>
        <taxon>Bacteria</taxon>
        <taxon>Pseudomonadati</taxon>
        <taxon>Pseudomonadota</taxon>
        <taxon>Gammaproteobacteria</taxon>
        <taxon>Alteromonadales</taxon>
        <taxon>Alteromonadaceae</taxon>
        <taxon>Alteromonas/Salinimonas group</taxon>
        <taxon>Alteromonas</taxon>
    </lineage>
</organism>
<dbReference type="SUPFAM" id="SSF52317">
    <property type="entry name" value="Class I glutamine amidotransferase-like"/>
    <property type="match status" value="1"/>
</dbReference>
<dbReference type="InterPro" id="IPR000834">
    <property type="entry name" value="Peptidase_M14"/>
</dbReference>
<comment type="caution">
    <text evidence="4">The sequence shown here is derived from an EMBL/GenBank/DDBJ whole genome shotgun (WGS) entry which is preliminary data.</text>
</comment>
<dbReference type="CDD" id="cd06238">
    <property type="entry name" value="M14-like"/>
    <property type="match status" value="1"/>
</dbReference>
<evidence type="ECO:0000313" key="4">
    <source>
        <dbReference type="EMBL" id="RPJ66504.1"/>
    </source>
</evidence>
<reference evidence="4 5" key="1">
    <citation type="submission" date="2018-11" db="EMBL/GenBank/DDBJ databases">
        <authorList>
            <person name="Ye M.-Q."/>
            <person name="Du Z.-J."/>
        </authorList>
    </citation>
    <scope>NUCLEOTIDE SEQUENCE [LARGE SCALE GENOMIC DNA]</scope>
    <source>
        <strain evidence="4 5">U0105</strain>
    </source>
</reference>
<evidence type="ECO:0000256" key="1">
    <source>
        <dbReference type="PROSITE-ProRule" id="PRU01379"/>
    </source>
</evidence>
<dbReference type="Pfam" id="PF00246">
    <property type="entry name" value="Peptidase_M14"/>
    <property type="match status" value="1"/>
</dbReference>
<dbReference type="GO" id="GO:0008270">
    <property type="term" value="F:zinc ion binding"/>
    <property type="evidence" value="ECO:0007669"/>
    <property type="project" value="InterPro"/>
</dbReference>
<accession>A0A3N5Z744</accession>
<evidence type="ECO:0000259" key="3">
    <source>
        <dbReference type="PROSITE" id="PS52035"/>
    </source>
</evidence>
<comment type="similarity">
    <text evidence="1">Belongs to the peptidase M14 family.</text>
</comment>
<dbReference type="PROSITE" id="PS52035">
    <property type="entry name" value="PEPTIDASE_M14"/>
    <property type="match status" value="1"/>
</dbReference>
<dbReference type="OrthoDB" id="9758209at2"/>
<feature type="chain" id="PRO_5017983797" evidence="2">
    <location>
        <begin position="29"/>
        <end position="869"/>
    </location>
</feature>
<dbReference type="EMBL" id="RPOK01000003">
    <property type="protein sequence ID" value="RPJ66504.1"/>
    <property type="molecule type" value="Genomic_DNA"/>
</dbReference>
<dbReference type="Proteomes" id="UP000275281">
    <property type="component" value="Unassembled WGS sequence"/>
</dbReference>
<keyword evidence="5" id="KW-1185">Reference proteome</keyword>
<feature type="domain" description="Peptidase M14" evidence="3">
    <location>
        <begin position="70"/>
        <end position="387"/>
    </location>
</feature>